<reference evidence="1 2" key="1">
    <citation type="submission" date="2020-08" db="EMBL/GenBank/DDBJ databases">
        <title>Genomic Encyclopedia of Type Strains, Phase IV (KMG-V): Genome sequencing to study the core and pangenomes of soil and plant-associated prokaryotes.</title>
        <authorList>
            <person name="Whitman W."/>
        </authorList>
    </citation>
    <scope>NUCLEOTIDE SEQUENCE [LARGE SCALE GENOMIC DNA]</scope>
    <source>
        <strain evidence="1 2">SEMIA 4084</strain>
    </source>
</reference>
<keyword evidence="2" id="KW-1185">Reference proteome</keyword>
<organism evidence="1 2">
    <name type="scientific">Rhizobium giardinii</name>
    <dbReference type="NCBI Taxonomy" id="56731"/>
    <lineage>
        <taxon>Bacteria</taxon>
        <taxon>Pseudomonadati</taxon>
        <taxon>Pseudomonadota</taxon>
        <taxon>Alphaproteobacteria</taxon>
        <taxon>Hyphomicrobiales</taxon>
        <taxon>Rhizobiaceae</taxon>
        <taxon>Rhizobium/Agrobacterium group</taxon>
        <taxon>Rhizobium</taxon>
    </lineage>
</organism>
<dbReference type="AlphaFoldDB" id="A0A7W8UCG9"/>
<evidence type="ECO:0000313" key="1">
    <source>
        <dbReference type="EMBL" id="MBB5536831.1"/>
    </source>
</evidence>
<dbReference type="EMBL" id="JACHBK010000007">
    <property type="protein sequence ID" value="MBB5536831.1"/>
    <property type="molecule type" value="Genomic_DNA"/>
</dbReference>
<proteinExistence type="predicted"/>
<protein>
    <submittedName>
        <fullName evidence="1">Uncharacterized protein</fullName>
    </submittedName>
</protein>
<sequence length="158" mass="17336">MTVENPFYSRAHAGDPTNPKHINAVVNIRESAITMLASRNKIDAAQVAAATKFRALWEAMGGKGASAIDYGREHVDGGKRSDPITERQMNAADELRRTRRVLGDNGYWLICRICGEGFSLHEVVQPGASKRAKLAAANDLRACLDKLAEMWGIATTRR</sequence>
<dbReference type="Proteomes" id="UP000585507">
    <property type="component" value="Unassembled WGS sequence"/>
</dbReference>
<evidence type="ECO:0000313" key="2">
    <source>
        <dbReference type="Proteomes" id="UP000585507"/>
    </source>
</evidence>
<comment type="caution">
    <text evidence="1">The sequence shown here is derived from an EMBL/GenBank/DDBJ whole genome shotgun (WGS) entry which is preliminary data.</text>
</comment>
<accession>A0A7W8UCG9</accession>
<name>A0A7W8UCG9_9HYPH</name>
<gene>
    <name evidence="1" type="ORF">GGD55_003542</name>
</gene>